<dbReference type="EMBL" id="CAWUHC010000077">
    <property type="protein sequence ID" value="CAK7229177.1"/>
    <property type="molecule type" value="Genomic_DNA"/>
</dbReference>
<feature type="compositionally biased region" description="Low complexity" evidence="3">
    <location>
        <begin position="273"/>
        <end position="289"/>
    </location>
</feature>
<evidence type="ECO:0000256" key="2">
    <source>
        <dbReference type="ARBA" id="ARBA00022786"/>
    </source>
</evidence>
<dbReference type="InterPro" id="IPR004854">
    <property type="entry name" value="Ufd1-like"/>
</dbReference>
<dbReference type="Gene3D" id="2.40.40.50">
    <property type="entry name" value="Ubiquitin fusion degradation protein UFD1, N-terminal domain"/>
    <property type="match status" value="1"/>
</dbReference>
<keyword evidence="7" id="KW-1185">Reference proteome</keyword>
<evidence type="ECO:0000256" key="3">
    <source>
        <dbReference type="SAM" id="MobiDB-lite"/>
    </source>
</evidence>
<evidence type="ECO:0000259" key="4">
    <source>
        <dbReference type="Pfam" id="PF03152"/>
    </source>
</evidence>
<dbReference type="Pfam" id="PF24842">
    <property type="entry name" value="UFD1_N2"/>
    <property type="match status" value="1"/>
</dbReference>
<dbReference type="PANTHER" id="PTHR12555">
    <property type="entry name" value="UBIQUITIN FUSION DEGRADATON PROTEIN 1"/>
    <property type="match status" value="1"/>
</dbReference>
<evidence type="ECO:0000313" key="7">
    <source>
        <dbReference type="Proteomes" id="UP001642406"/>
    </source>
</evidence>
<dbReference type="InterPro" id="IPR042299">
    <property type="entry name" value="Ufd1-like_Nn"/>
</dbReference>
<comment type="similarity">
    <text evidence="1">Belongs to the UFD1 family.</text>
</comment>
<organism evidence="6 7">
    <name type="scientific">Sporothrix bragantina</name>
    <dbReference type="NCBI Taxonomy" id="671064"/>
    <lineage>
        <taxon>Eukaryota</taxon>
        <taxon>Fungi</taxon>
        <taxon>Dikarya</taxon>
        <taxon>Ascomycota</taxon>
        <taxon>Pezizomycotina</taxon>
        <taxon>Sordariomycetes</taxon>
        <taxon>Sordariomycetidae</taxon>
        <taxon>Ophiostomatales</taxon>
        <taxon>Ophiostomataceae</taxon>
        <taxon>Sporothrix</taxon>
    </lineage>
</organism>
<reference evidence="6 7" key="1">
    <citation type="submission" date="2024-01" db="EMBL/GenBank/DDBJ databases">
        <authorList>
            <person name="Allen C."/>
            <person name="Tagirdzhanova G."/>
        </authorList>
    </citation>
    <scope>NUCLEOTIDE SEQUENCE [LARGE SCALE GENOMIC DNA]</scope>
</reference>
<dbReference type="Gene3D" id="3.10.330.10">
    <property type="match status" value="1"/>
</dbReference>
<feature type="domain" description="Ubiquitin fusion degradation protein UFD1 N-terminal subdomain 2" evidence="5">
    <location>
        <begin position="121"/>
        <end position="198"/>
    </location>
</feature>
<sequence>MYNPGFGYDPRRGRGPAAMRFDEYYRCYPMVMAPGNDRPELNYGSKILLPPSALDKVSRLHVQWPLLMELVNAEKGTHSHCGVLEFVAEEGRAYIPQWMMQTLKLDVGDMIQIKTTSLELARMVKLQPQSPAFLDISDPKAVLERAFRNFATLTKGDIFSFEYNGDVFDVAVLEVKPETEKMGVSMIETDVSVDFAAPVGYVEPDRSALAAAKQSGTSTPRSAAGLPAGGVIHSQGTMAQAINYDSIAPGSAAHVGTNFEGEGHRIGGKKGKGAAAASSASTPKKPSTPVAGASSNTKEEASVSISGSARRRAGPQPLRLPANKLFFGYHIRPVKTKEQKEEEAANAQKPQYFAGQGQSLRAATQSLKKKSNDKDDESSGTEKKARR</sequence>
<dbReference type="Proteomes" id="UP001642406">
    <property type="component" value="Unassembled WGS sequence"/>
</dbReference>
<evidence type="ECO:0000256" key="1">
    <source>
        <dbReference type="ARBA" id="ARBA00006043"/>
    </source>
</evidence>
<dbReference type="InterPro" id="IPR055417">
    <property type="entry name" value="UFD1_N1"/>
</dbReference>
<evidence type="ECO:0000313" key="6">
    <source>
        <dbReference type="EMBL" id="CAK7229177.1"/>
    </source>
</evidence>
<feature type="region of interest" description="Disordered" evidence="3">
    <location>
        <begin position="337"/>
        <end position="387"/>
    </location>
</feature>
<dbReference type="Pfam" id="PF03152">
    <property type="entry name" value="UFD1_N1"/>
    <property type="match status" value="1"/>
</dbReference>
<accession>A0ABP0CAS0</accession>
<name>A0ABP0CAS0_9PEZI</name>
<feature type="region of interest" description="Disordered" evidence="3">
    <location>
        <begin position="255"/>
        <end position="319"/>
    </location>
</feature>
<feature type="compositionally biased region" description="Polar residues" evidence="3">
    <location>
        <begin position="356"/>
        <end position="365"/>
    </location>
</feature>
<dbReference type="InterPro" id="IPR055418">
    <property type="entry name" value="UFD1_N2"/>
</dbReference>
<proteinExistence type="inferred from homology"/>
<keyword evidence="2" id="KW-0833">Ubl conjugation pathway</keyword>
<protein>
    <submittedName>
        <fullName evidence="6">Ubiquitin fusion degradation protein</fullName>
    </submittedName>
</protein>
<evidence type="ECO:0000259" key="5">
    <source>
        <dbReference type="Pfam" id="PF24842"/>
    </source>
</evidence>
<comment type="caution">
    <text evidence="6">The sequence shown here is derived from an EMBL/GenBank/DDBJ whole genome shotgun (WGS) entry which is preliminary data.</text>
</comment>
<gene>
    <name evidence="6" type="primary">UFD1</name>
    <name evidence="6" type="ORF">SBRCBS47491_007159</name>
</gene>
<feature type="domain" description="Ubiquitin fusion degradation protein UFD1 N-terminal subdomain 1" evidence="4">
    <location>
        <begin position="21"/>
        <end position="118"/>
    </location>
</feature>
<dbReference type="PANTHER" id="PTHR12555:SF13">
    <property type="entry name" value="UBIQUITIN RECOGNITION FACTOR IN ER-ASSOCIATED DEGRADATION PROTEIN 1"/>
    <property type="match status" value="1"/>
</dbReference>